<dbReference type="GO" id="GO:0003677">
    <property type="term" value="F:DNA binding"/>
    <property type="evidence" value="ECO:0007669"/>
    <property type="project" value="UniProtKB-UniRule"/>
</dbReference>
<gene>
    <name evidence="5" type="primary">rpoY</name>
    <name evidence="6" type="ORF">DCM90_00375</name>
</gene>
<evidence type="ECO:0000313" key="7">
    <source>
        <dbReference type="Proteomes" id="UP000245080"/>
    </source>
</evidence>
<evidence type="ECO:0000256" key="1">
    <source>
        <dbReference type="ARBA" id="ARBA00022478"/>
    </source>
</evidence>
<dbReference type="AlphaFoldDB" id="A0A2V1N3H5"/>
<comment type="subunit">
    <text evidence="5">RNAP is composed of a core of 2 alpha, a beta and a beta' subunit. The core is associated with a delta subunit, and at least one of epsilon or omega. When a sigma factor is associated with the core the holoenzyme is formed, which can initiate transcription.</text>
</comment>
<evidence type="ECO:0000256" key="4">
    <source>
        <dbReference type="ARBA" id="ARBA00023163"/>
    </source>
</evidence>
<evidence type="ECO:0000313" key="6">
    <source>
        <dbReference type="EMBL" id="PWG00665.1"/>
    </source>
</evidence>
<dbReference type="Proteomes" id="UP000245080">
    <property type="component" value="Unassembled WGS sequence"/>
</dbReference>
<dbReference type="Pfam" id="PF07288">
    <property type="entry name" value="RpoY"/>
    <property type="match status" value="1"/>
</dbReference>
<dbReference type="InterPro" id="IPR009907">
    <property type="entry name" value="RpoY"/>
</dbReference>
<reference evidence="6 7" key="1">
    <citation type="journal article" date="2018" name="Int. J. Syst. Evol. Microbiol.">
        <title>Lactobacillus bambusae sp. nov., isolated from a traditional fermented Ma-bamboo shoots of Taiwan.</title>
        <authorList>
            <person name="Wang L.-T."/>
        </authorList>
    </citation>
    <scope>NUCLEOTIDE SEQUENCE [LARGE SCALE GENOMIC DNA]</scope>
    <source>
        <strain evidence="6 7">BS-W1</strain>
    </source>
</reference>
<evidence type="ECO:0000256" key="5">
    <source>
        <dbReference type="HAMAP-Rule" id="MF_01553"/>
    </source>
</evidence>
<dbReference type="GO" id="GO:0003899">
    <property type="term" value="F:DNA-directed RNA polymerase activity"/>
    <property type="evidence" value="ECO:0007669"/>
    <property type="project" value="UniProtKB-UniRule"/>
</dbReference>
<dbReference type="EC" id="2.7.7.6" evidence="5"/>
<sequence length="70" mass="8156">MIYKVFYQPDPVRNPKRETTHTLYLEAANIADATTLVETNTDYNIELVEPLEGNSLEYEQKSPDFQLTEF</sequence>
<evidence type="ECO:0000256" key="3">
    <source>
        <dbReference type="ARBA" id="ARBA00022695"/>
    </source>
</evidence>
<protein>
    <recommendedName>
        <fullName evidence="5">DNA-directed RNA polymerase subunit epsilon</fullName>
        <shortName evidence="5">RNAP epsilon subunit</shortName>
        <ecNumber evidence="5">2.7.7.6</ecNumber>
    </recommendedName>
    <alternativeName>
        <fullName evidence="5">RNA polymerase epsilon subunit</fullName>
    </alternativeName>
    <alternativeName>
        <fullName evidence="5">Transcriptase subunit epsilon</fullName>
    </alternativeName>
</protein>
<keyword evidence="4 5" id="KW-0804">Transcription</keyword>
<dbReference type="EMBL" id="QCXQ01000001">
    <property type="protein sequence ID" value="PWG00665.1"/>
    <property type="molecule type" value="Genomic_DNA"/>
</dbReference>
<organism evidence="6 7">
    <name type="scientific">Levilactobacillus bambusae</name>
    <dbReference type="NCBI Taxonomy" id="2024736"/>
    <lineage>
        <taxon>Bacteria</taxon>
        <taxon>Bacillati</taxon>
        <taxon>Bacillota</taxon>
        <taxon>Bacilli</taxon>
        <taxon>Lactobacillales</taxon>
        <taxon>Lactobacillaceae</taxon>
        <taxon>Levilactobacillus</taxon>
    </lineage>
</organism>
<dbReference type="HAMAP" id="MF_01553">
    <property type="entry name" value="RNApol_bact_RpoY"/>
    <property type="match status" value="1"/>
</dbReference>
<name>A0A2V1N3H5_9LACO</name>
<keyword evidence="1 5" id="KW-0240">DNA-directed RNA polymerase</keyword>
<comment type="function">
    <text evidence="5">A non-essential component of RNA polymerase (RNAP).</text>
</comment>
<evidence type="ECO:0000256" key="2">
    <source>
        <dbReference type="ARBA" id="ARBA00022679"/>
    </source>
</evidence>
<keyword evidence="2 5" id="KW-0808">Transferase</keyword>
<comment type="catalytic activity">
    <reaction evidence="5">
        <text>RNA(n) + a ribonucleoside 5'-triphosphate = RNA(n+1) + diphosphate</text>
        <dbReference type="Rhea" id="RHEA:21248"/>
        <dbReference type="Rhea" id="RHEA-COMP:14527"/>
        <dbReference type="Rhea" id="RHEA-COMP:17342"/>
        <dbReference type="ChEBI" id="CHEBI:33019"/>
        <dbReference type="ChEBI" id="CHEBI:61557"/>
        <dbReference type="ChEBI" id="CHEBI:140395"/>
        <dbReference type="EC" id="2.7.7.6"/>
    </reaction>
</comment>
<dbReference type="RefSeq" id="WP_109249378.1">
    <property type="nucleotide sequence ID" value="NZ_QCXQ01000001.1"/>
</dbReference>
<keyword evidence="7" id="KW-1185">Reference proteome</keyword>
<dbReference type="Gene3D" id="3.10.20.730">
    <property type="entry name" value="RNAP, epsilon subunit-like"/>
    <property type="match status" value="1"/>
</dbReference>
<comment type="caution">
    <text evidence="6">The sequence shown here is derived from an EMBL/GenBank/DDBJ whole genome shotgun (WGS) entry which is preliminary data.</text>
</comment>
<dbReference type="OrthoDB" id="2147503at2"/>
<keyword evidence="3 5" id="KW-0548">Nucleotidyltransferase</keyword>
<proteinExistence type="inferred from homology"/>
<accession>A0A2V1N3H5</accession>
<dbReference type="GO" id="GO:0006351">
    <property type="term" value="P:DNA-templated transcription"/>
    <property type="evidence" value="ECO:0007669"/>
    <property type="project" value="UniProtKB-UniRule"/>
</dbReference>
<dbReference type="NCBIfam" id="NF010188">
    <property type="entry name" value="PRK13667.1"/>
    <property type="match status" value="1"/>
</dbReference>
<dbReference type="GO" id="GO:0000428">
    <property type="term" value="C:DNA-directed RNA polymerase complex"/>
    <property type="evidence" value="ECO:0007669"/>
    <property type="project" value="UniProtKB-KW"/>
</dbReference>
<comment type="similarity">
    <text evidence="5">Belongs to the RNA polymerase subunit epsilon family.</text>
</comment>